<evidence type="ECO:0000256" key="2">
    <source>
        <dbReference type="ARBA" id="ARBA00022801"/>
    </source>
</evidence>
<dbReference type="AlphaFoldDB" id="A0A1T4WR14"/>
<organism evidence="4 5">
    <name type="scientific">Thiothrix eikelboomii</name>
    <dbReference type="NCBI Taxonomy" id="92487"/>
    <lineage>
        <taxon>Bacteria</taxon>
        <taxon>Pseudomonadati</taxon>
        <taxon>Pseudomonadota</taxon>
        <taxon>Gammaproteobacteria</taxon>
        <taxon>Thiotrichales</taxon>
        <taxon>Thiotrichaceae</taxon>
        <taxon>Thiothrix</taxon>
    </lineage>
</organism>
<dbReference type="STRING" id="92487.SAMN02745130_02062"/>
<sequence length="689" mass="79521">MLDYFNQPRMLRDWSAVQACLQPQIQDWQVNTVSLDIFDTLLGRIDTPEQVQRSVCRKVAKQLGSSFKAQAVWQARQASEQVLRQRAFAQGLDYECRFADLVPAWVERLLAAPNPELVDFIIRTELELECLALYVKPGVLSFLQWLSRSNTQILAISDMYLESTHLRAVLEKFELAAYFDAIYVSADRLQGKYSGKLYQLIAREQNLDKARWVHIGDNPKSDYQMASAQGIQGIWLYEKAELKRIDQQQLAIKMAARGSIWSGRYFFSMLQQRLQVLSTDSDDFYFRYGRDVLGAAFSSFMLGLQERLQRKPVEKIFFVARDGYLFQQMYQQLQAPKPEDEYIYLSRRVITAASTADGLTHEQAQVAFYNPKQQGLRSICKVYGLPEEGLQPLAQRHGFTDFAAPIQDWQDARLVAFLADEEVQACIRPVGAQHRQLLERYLEQVGFFSHPQLALVDIGWNGTVQKFLKQAFGQRSDFPIINGYYFAFVPKMYHDFGTHNYCEGIIHDSRRDNACERIPAEFEEIFEQGARALEATTIGYRETPAGIEPILKSSQAPDRLAEVACNRMVAAIQAGVLVHWQHFQVVQRLTDYKSSDLLPYVYGLLERAVVYPTREEAHYLTRLVHTEDFGHDHVLELGRKALSWQDFLHPQHLWRRVQESAWRYALLDSIPTSAPNFAFRMAYLHSVRK</sequence>
<dbReference type="NCBIfam" id="TIGR01549">
    <property type="entry name" value="HAD-SF-IA-v1"/>
    <property type="match status" value="1"/>
</dbReference>
<dbReference type="EMBL" id="FUYB01000008">
    <property type="protein sequence ID" value="SKA79794.1"/>
    <property type="molecule type" value="Genomic_DNA"/>
</dbReference>
<evidence type="ECO:0000256" key="1">
    <source>
        <dbReference type="ARBA" id="ARBA00001946"/>
    </source>
</evidence>
<keyword evidence="5" id="KW-1185">Reference proteome</keyword>
<dbReference type="Gene3D" id="3.40.50.1000">
    <property type="entry name" value="HAD superfamily/HAD-like"/>
    <property type="match status" value="1"/>
</dbReference>
<keyword evidence="2" id="KW-0378">Hydrolase</keyword>
<protein>
    <submittedName>
        <fullName evidence="4">Haloacid dehalogenase superfamily, subfamily IA, variant 1 with third motif having Dx(3-4)D or Dx(3-4)E</fullName>
    </submittedName>
</protein>
<proteinExistence type="predicted"/>
<dbReference type="GO" id="GO:0044281">
    <property type="term" value="P:small molecule metabolic process"/>
    <property type="evidence" value="ECO:0007669"/>
    <property type="project" value="UniProtKB-ARBA"/>
</dbReference>
<dbReference type="InterPro" id="IPR006439">
    <property type="entry name" value="HAD-SF_hydro_IA"/>
</dbReference>
<dbReference type="Pfam" id="PF00702">
    <property type="entry name" value="Hydrolase"/>
    <property type="match status" value="1"/>
</dbReference>
<dbReference type="InterPro" id="IPR023214">
    <property type="entry name" value="HAD_sf"/>
</dbReference>
<evidence type="ECO:0000256" key="3">
    <source>
        <dbReference type="ARBA" id="ARBA00022842"/>
    </source>
</evidence>
<dbReference type="RefSeq" id="WP_234975853.1">
    <property type="nucleotide sequence ID" value="NZ_FUYB01000008.1"/>
</dbReference>
<keyword evidence="3" id="KW-0460">Magnesium</keyword>
<dbReference type="GO" id="GO:0016787">
    <property type="term" value="F:hydrolase activity"/>
    <property type="evidence" value="ECO:0007669"/>
    <property type="project" value="UniProtKB-KW"/>
</dbReference>
<comment type="cofactor">
    <cofactor evidence="1">
        <name>Mg(2+)</name>
        <dbReference type="ChEBI" id="CHEBI:18420"/>
    </cofactor>
</comment>
<dbReference type="SUPFAM" id="SSF56784">
    <property type="entry name" value="HAD-like"/>
    <property type="match status" value="1"/>
</dbReference>
<gene>
    <name evidence="4" type="ORF">SAMN02745130_02062</name>
</gene>
<evidence type="ECO:0000313" key="5">
    <source>
        <dbReference type="Proteomes" id="UP000190460"/>
    </source>
</evidence>
<name>A0A1T4WR14_9GAMM</name>
<dbReference type="Proteomes" id="UP000190460">
    <property type="component" value="Unassembled WGS sequence"/>
</dbReference>
<dbReference type="CDD" id="cd01427">
    <property type="entry name" value="HAD_like"/>
    <property type="match status" value="1"/>
</dbReference>
<dbReference type="InterPro" id="IPR051400">
    <property type="entry name" value="HAD-like_hydrolase"/>
</dbReference>
<dbReference type="PANTHER" id="PTHR46470">
    <property type="entry name" value="N-ACYLNEURAMINATE-9-PHOSPHATASE"/>
    <property type="match status" value="1"/>
</dbReference>
<reference evidence="4 5" key="1">
    <citation type="submission" date="2017-02" db="EMBL/GenBank/DDBJ databases">
        <authorList>
            <person name="Peterson S.W."/>
        </authorList>
    </citation>
    <scope>NUCLEOTIDE SEQUENCE [LARGE SCALE GENOMIC DNA]</scope>
    <source>
        <strain evidence="4 5">ATCC 49788</strain>
    </source>
</reference>
<dbReference type="InterPro" id="IPR036412">
    <property type="entry name" value="HAD-like_sf"/>
</dbReference>
<evidence type="ECO:0000313" key="4">
    <source>
        <dbReference type="EMBL" id="SKA79794.1"/>
    </source>
</evidence>
<accession>A0A1T4WR14</accession>